<evidence type="ECO:0000259" key="13">
    <source>
        <dbReference type="Pfam" id="PF25967"/>
    </source>
</evidence>
<feature type="domain" description="Multidrug resistance protein MdtA-like barrel-sandwich hybrid" evidence="11">
    <location>
        <begin position="88"/>
        <end position="219"/>
    </location>
</feature>
<protein>
    <submittedName>
        <fullName evidence="14">RND family efflux transporter, MFP subunit</fullName>
    </submittedName>
</protein>
<comment type="similarity">
    <text evidence="2">Belongs to the membrane fusion protein (MFP) (TC 8.A.1) family.</text>
</comment>
<dbReference type="PANTHER" id="PTHR30469:SF36">
    <property type="entry name" value="BLL3903 PROTEIN"/>
    <property type="match status" value="1"/>
</dbReference>
<dbReference type="SUPFAM" id="SSF111369">
    <property type="entry name" value="HlyD-like secretion proteins"/>
    <property type="match status" value="1"/>
</dbReference>
<evidence type="ECO:0000259" key="11">
    <source>
        <dbReference type="Pfam" id="PF25917"/>
    </source>
</evidence>
<dbReference type="Gene3D" id="2.40.30.170">
    <property type="match status" value="1"/>
</dbReference>
<feature type="region of interest" description="Disordered" evidence="8">
    <location>
        <begin position="390"/>
        <end position="421"/>
    </location>
</feature>
<reference evidence="14 15" key="1">
    <citation type="submission" date="2016-10" db="EMBL/GenBank/DDBJ databases">
        <authorList>
            <person name="de Groot N.N."/>
        </authorList>
    </citation>
    <scope>NUCLEOTIDE SEQUENCE [LARGE SCALE GENOMIC DNA]</scope>
    <source>
        <strain evidence="14 15">Nm110</strain>
    </source>
</reference>
<evidence type="ECO:0000313" key="14">
    <source>
        <dbReference type="EMBL" id="SDW51655.1"/>
    </source>
</evidence>
<dbReference type="Gene3D" id="1.10.287.470">
    <property type="entry name" value="Helix hairpin bin"/>
    <property type="match status" value="1"/>
</dbReference>
<keyword evidence="4" id="KW-1003">Cell membrane</keyword>
<dbReference type="InterPro" id="IPR058625">
    <property type="entry name" value="MdtA-like_BSH"/>
</dbReference>
<feature type="coiled-coil region" evidence="7">
    <location>
        <begin position="135"/>
        <end position="186"/>
    </location>
</feature>
<name>A0A1H2U650_9PROT</name>
<evidence type="ECO:0000256" key="2">
    <source>
        <dbReference type="ARBA" id="ARBA00009477"/>
    </source>
</evidence>
<feature type="domain" description="Multidrug resistance protein MdtA-like C-terminal permuted SH3" evidence="13">
    <location>
        <begin position="320"/>
        <end position="378"/>
    </location>
</feature>
<evidence type="ECO:0000313" key="15">
    <source>
        <dbReference type="Proteomes" id="UP000183454"/>
    </source>
</evidence>
<evidence type="ECO:0000256" key="1">
    <source>
        <dbReference type="ARBA" id="ARBA00004236"/>
    </source>
</evidence>
<dbReference type="InterPro" id="IPR006143">
    <property type="entry name" value="RND_pump_MFP"/>
</dbReference>
<evidence type="ECO:0000256" key="3">
    <source>
        <dbReference type="ARBA" id="ARBA00022448"/>
    </source>
</evidence>
<keyword evidence="7" id="KW-0175">Coiled coil</keyword>
<evidence type="ECO:0000256" key="8">
    <source>
        <dbReference type="SAM" id="MobiDB-lite"/>
    </source>
</evidence>
<feature type="domain" description="Multidrug resistance protein MdtA-like beta-barrel" evidence="12">
    <location>
        <begin position="233"/>
        <end position="312"/>
    </location>
</feature>
<dbReference type="Pfam" id="PF25917">
    <property type="entry name" value="BSH_RND"/>
    <property type="match status" value="1"/>
</dbReference>
<feature type="transmembrane region" description="Helical" evidence="9">
    <location>
        <begin position="21"/>
        <end position="41"/>
    </location>
</feature>
<sequence length="421" mass="45302">MTNKVSAAAISEKDSAAGKGYSRMAFISFLLIVLAAVFWFLRTHDSAANRIPKNEVSVMPVPVVTTLTSQRDVPVKFKTKGTVSPIQIVEVRPQVAAAIKTVHIKEGQFVAKGERLFTLDTRAEEANLAKSAAQLAKTRVELHNAMRQLHRQQELFHKNFISQAALDVAENQVELLQNQLKFDEAAVQADRVTRGYGEIVAPIAGRTGAIQVYPGSLVRPEASLLVSITQIDPIYVSFVLPERELATLKQALAKGEVTLSAQLNLSDKQEREGRIVFIDSAVDTASGTIQIKAEFANADGKFWPGMFANVTLIASILPKALTVPTQALQTGPNGQLVFVVGEDNKAMPHRVGVKLIQEGIAVVEGIEAGQCVVIEGAQHLRAGTTVNPSRTCGQVSDSDQGGLRSDSGNKNTPSPSLLPSL</sequence>
<dbReference type="EMBL" id="FNNH01000014">
    <property type="protein sequence ID" value="SDW51655.1"/>
    <property type="molecule type" value="Genomic_DNA"/>
</dbReference>
<keyword evidence="9" id="KW-0812">Transmembrane</keyword>
<dbReference type="PANTHER" id="PTHR30469">
    <property type="entry name" value="MULTIDRUG RESISTANCE PROTEIN MDTA"/>
    <property type="match status" value="1"/>
</dbReference>
<organism evidence="14 15">
    <name type="scientific">Nitrosomonas communis</name>
    <dbReference type="NCBI Taxonomy" id="44574"/>
    <lineage>
        <taxon>Bacteria</taxon>
        <taxon>Pseudomonadati</taxon>
        <taxon>Pseudomonadota</taxon>
        <taxon>Betaproteobacteria</taxon>
        <taxon>Nitrosomonadales</taxon>
        <taxon>Nitrosomonadaceae</taxon>
        <taxon>Nitrosomonas</taxon>
    </lineage>
</organism>
<dbReference type="Pfam" id="PF25876">
    <property type="entry name" value="HH_MFP_RND"/>
    <property type="match status" value="1"/>
</dbReference>
<feature type="domain" description="Multidrug resistance protein MdtA-like alpha-helical hairpin" evidence="10">
    <location>
        <begin position="128"/>
        <end position="189"/>
    </location>
</feature>
<dbReference type="Gene3D" id="2.40.50.100">
    <property type="match status" value="1"/>
</dbReference>
<accession>A0A1H2U650</accession>
<proteinExistence type="inferred from homology"/>
<keyword evidence="3" id="KW-0813">Transport</keyword>
<keyword evidence="5" id="KW-0997">Cell inner membrane</keyword>
<dbReference type="Pfam" id="PF25944">
    <property type="entry name" value="Beta-barrel_RND"/>
    <property type="match status" value="1"/>
</dbReference>
<dbReference type="InterPro" id="IPR058624">
    <property type="entry name" value="MdtA-like_HH"/>
</dbReference>
<keyword evidence="6 9" id="KW-0472">Membrane</keyword>
<feature type="compositionally biased region" description="Polar residues" evidence="8">
    <location>
        <begin position="390"/>
        <end position="399"/>
    </location>
</feature>
<evidence type="ECO:0000256" key="9">
    <source>
        <dbReference type="SAM" id="Phobius"/>
    </source>
</evidence>
<dbReference type="Pfam" id="PF25967">
    <property type="entry name" value="RND-MFP_C"/>
    <property type="match status" value="1"/>
</dbReference>
<evidence type="ECO:0000256" key="7">
    <source>
        <dbReference type="SAM" id="Coils"/>
    </source>
</evidence>
<evidence type="ECO:0000259" key="12">
    <source>
        <dbReference type="Pfam" id="PF25944"/>
    </source>
</evidence>
<comment type="subcellular location">
    <subcellularLocation>
        <location evidence="1">Cell membrane</location>
    </subcellularLocation>
</comment>
<dbReference type="InterPro" id="IPR058627">
    <property type="entry name" value="MdtA-like_C"/>
</dbReference>
<dbReference type="GO" id="GO:1990281">
    <property type="term" value="C:efflux pump complex"/>
    <property type="evidence" value="ECO:0007669"/>
    <property type="project" value="TreeGrafter"/>
</dbReference>
<keyword evidence="9" id="KW-1133">Transmembrane helix</keyword>
<gene>
    <name evidence="14" type="ORF">SAMN05421882_101453</name>
</gene>
<dbReference type="RefSeq" id="WP_074666792.1">
    <property type="nucleotide sequence ID" value="NZ_FNNH01000014.1"/>
</dbReference>
<dbReference type="InterPro" id="IPR058626">
    <property type="entry name" value="MdtA-like_b-barrel"/>
</dbReference>
<evidence type="ECO:0000256" key="6">
    <source>
        <dbReference type="ARBA" id="ARBA00023136"/>
    </source>
</evidence>
<dbReference type="AlphaFoldDB" id="A0A1H2U650"/>
<dbReference type="Proteomes" id="UP000183454">
    <property type="component" value="Unassembled WGS sequence"/>
</dbReference>
<evidence type="ECO:0000256" key="5">
    <source>
        <dbReference type="ARBA" id="ARBA00022519"/>
    </source>
</evidence>
<evidence type="ECO:0000259" key="10">
    <source>
        <dbReference type="Pfam" id="PF25876"/>
    </source>
</evidence>
<dbReference type="Gene3D" id="2.40.420.20">
    <property type="match status" value="1"/>
</dbReference>
<feature type="compositionally biased region" description="Polar residues" evidence="8">
    <location>
        <begin position="406"/>
        <end position="421"/>
    </location>
</feature>
<dbReference type="GO" id="GO:0015562">
    <property type="term" value="F:efflux transmembrane transporter activity"/>
    <property type="evidence" value="ECO:0007669"/>
    <property type="project" value="TreeGrafter"/>
</dbReference>
<evidence type="ECO:0000256" key="4">
    <source>
        <dbReference type="ARBA" id="ARBA00022475"/>
    </source>
</evidence>
<dbReference type="NCBIfam" id="TIGR01730">
    <property type="entry name" value="RND_mfp"/>
    <property type="match status" value="1"/>
</dbReference>